<feature type="compositionally biased region" description="Basic and acidic residues" evidence="1">
    <location>
        <begin position="495"/>
        <end position="590"/>
    </location>
</feature>
<name>A0A4V1WND4_9PLEO</name>
<dbReference type="EMBL" id="PDXA01000012">
    <property type="protein sequence ID" value="RYN53326.1"/>
    <property type="molecule type" value="Genomic_DNA"/>
</dbReference>
<feature type="region of interest" description="Disordered" evidence="1">
    <location>
        <begin position="98"/>
        <end position="283"/>
    </location>
</feature>
<reference evidence="3" key="1">
    <citation type="journal article" date="2019" name="bioRxiv">
        <title>Genomics, evolutionary history and diagnostics of the Alternaria alternata species group including apple and Asian pear pathotypes.</title>
        <authorList>
            <person name="Armitage A.D."/>
            <person name="Cockerton H.M."/>
            <person name="Sreenivasaprasad S."/>
            <person name="Woodhall J.W."/>
            <person name="Lane C.R."/>
            <person name="Harrison R.J."/>
            <person name="Clarkson J.P."/>
        </authorList>
    </citation>
    <scope>NUCLEOTIDE SEQUENCE [LARGE SCALE GENOMIC DNA]</scope>
    <source>
        <strain evidence="3">FERA 1082</strain>
    </source>
</reference>
<feature type="compositionally biased region" description="Basic and acidic residues" evidence="1">
    <location>
        <begin position="157"/>
        <end position="172"/>
    </location>
</feature>
<feature type="compositionally biased region" description="Polar residues" evidence="1">
    <location>
        <begin position="661"/>
        <end position="670"/>
    </location>
</feature>
<accession>A0A4V1WND4</accession>
<feature type="region of interest" description="Disordered" evidence="1">
    <location>
        <begin position="761"/>
        <end position="910"/>
    </location>
</feature>
<feature type="compositionally biased region" description="Basic and acidic residues" evidence="1">
    <location>
        <begin position="701"/>
        <end position="714"/>
    </location>
</feature>
<dbReference type="Proteomes" id="UP000292402">
    <property type="component" value="Unassembled WGS sequence"/>
</dbReference>
<evidence type="ECO:0000313" key="2">
    <source>
        <dbReference type="EMBL" id="RYN53326.1"/>
    </source>
</evidence>
<sequence>MAAAAHTVPGLELSTVDDMDLHSDDGGLDFNDGDIELDLDPPPSHTQDDEMSMNDAASANGLDAENAHGEQDDFMVDQEDVIEEDYSYQEDDGVIVVDQPEPLTSQPVPVNSPPNPVNLPPIQTDASNQDEDLIDYSEEEGEDYHNPELRSPWLRQESYHSEAQDEQTKDITEQQDEIPADLQALLSMPANNKSPSPLVEARNLADRSSDGLAADERAHSPLPQSVKDDDEEGVRNDDGDDDGGVMLPGQGEHADNETQNHDSAHHSYDQEATTEGNEHQDPESFEIPSVTVNYQGEEMWLFKQHDYDNSGEWLIQDISLAKASLSDLFQACRLSLGEDVSGETEIGFKFEHLQNLEIFEDNTACVAVSLERLVGYYHALHAHDGNDVPDSFYISLMFRPRFATLLADIAKYADQGSGYSVFEAAVVAGETHFAGMIGGASSDEPTEWGTQEQEQEYDEQQVEQEDDEQQVEQEDDEQQVEQENPEAPEFVNEEAQLRELDDEGGQNKEKSNQETRDDKREDEGEDEGVKVHEDEHTPAEHDSSHELEHNEKNREPSAHEEESVKHTKEEEAEVQHSPHEEESTTGEDHNLQAANPIDIFANPQGVVDQPHQESPKLSEETDAEAEARRLQEQEDFVDYSDEEDEPAVDTKEAGGAPATELSPSSVTLQGDESVDADEHGSVAGSNSHDDKASENDEALNEESHVELENDKTEGNDPLYQDGVQIDDEHDVFQDFHVDGTDEYAADAYDGDINQDFANHEYQDFDDQPELDFMNGDEFNAAGAETADGNDLTGTDDFLDLENNPEWDADQERAQEDSEKTANAHDHADTQDGEDGVAGQTSYATSSAADPATASSSNAQEVSPQGQKRSIDEAGHGEDNASDSIGMLISPTRKRNSDADYFVPDAKRTRV</sequence>
<dbReference type="InterPro" id="IPR018822">
    <property type="entry name" value="UPF0646"/>
</dbReference>
<feature type="compositionally biased region" description="Basic and acidic residues" evidence="1">
    <location>
        <begin position="203"/>
        <end position="219"/>
    </location>
</feature>
<protein>
    <submittedName>
        <fullName evidence="2">Uncharacterized protein</fullName>
    </submittedName>
</protein>
<feature type="compositionally biased region" description="Acidic residues" evidence="1">
    <location>
        <begin position="228"/>
        <end position="243"/>
    </location>
</feature>
<dbReference type="Pfam" id="PF10336">
    <property type="entry name" value="DUF2420"/>
    <property type="match status" value="1"/>
</dbReference>
<feature type="compositionally biased region" description="Acidic residues" evidence="1">
    <location>
        <begin position="796"/>
        <end position="808"/>
    </location>
</feature>
<feature type="compositionally biased region" description="Acidic residues" evidence="1">
    <location>
        <begin position="128"/>
        <end position="142"/>
    </location>
</feature>
<feature type="compositionally biased region" description="Pro residues" evidence="1">
    <location>
        <begin position="110"/>
        <end position="119"/>
    </location>
</feature>
<organism evidence="2 3">
    <name type="scientific">Alternaria tenuissima</name>
    <dbReference type="NCBI Taxonomy" id="119927"/>
    <lineage>
        <taxon>Eukaryota</taxon>
        <taxon>Fungi</taxon>
        <taxon>Dikarya</taxon>
        <taxon>Ascomycota</taxon>
        <taxon>Pezizomycotina</taxon>
        <taxon>Dothideomycetes</taxon>
        <taxon>Pleosporomycetidae</taxon>
        <taxon>Pleosporales</taxon>
        <taxon>Pleosporineae</taxon>
        <taxon>Pleosporaceae</taxon>
        <taxon>Alternaria</taxon>
        <taxon>Alternaria sect. Alternaria</taxon>
        <taxon>Alternaria alternata complex</taxon>
    </lineage>
</organism>
<dbReference type="AlphaFoldDB" id="A0A4V1WND4"/>
<feature type="compositionally biased region" description="Basic and acidic residues" evidence="1">
    <location>
        <begin position="868"/>
        <end position="878"/>
    </location>
</feature>
<evidence type="ECO:0000256" key="1">
    <source>
        <dbReference type="SAM" id="MobiDB-lite"/>
    </source>
</evidence>
<feature type="compositionally biased region" description="Basic and acidic residues" evidence="1">
    <location>
        <begin position="610"/>
        <end position="632"/>
    </location>
</feature>
<feature type="compositionally biased region" description="Acidic residues" evidence="1">
    <location>
        <begin position="453"/>
        <end position="486"/>
    </location>
</feature>
<feature type="compositionally biased region" description="Acidic residues" evidence="1">
    <location>
        <begin position="633"/>
        <end position="647"/>
    </location>
</feature>
<feature type="region of interest" description="Disordered" evidence="1">
    <location>
        <begin position="1"/>
        <end position="79"/>
    </location>
</feature>
<feature type="compositionally biased region" description="Basic and acidic residues" evidence="1">
    <location>
        <begin position="809"/>
        <end position="829"/>
    </location>
</feature>
<feature type="compositionally biased region" description="Basic and acidic residues" evidence="1">
    <location>
        <begin position="252"/>
        <end position="269"/>
    </location>
</feature>
<gene>
    <name evidence="2" type="ORF">AA0114_g4576</name>
</gene>
<comment type="caution">
    <text evidence="2">The sequence shown here is derived from an EMBL/GenBank/DDBJ whole genome shotgun (WGS) entry which is preliminary data.</text>
</comment>
<evidence type="ECO:0000313" key="3">
    <source>
        <dbReference type="Proteomes" id="UP000292402"/>
    </source>
</evidence>
<feature type="region of interest" description="Disordered" evidence="1">
    <location>
        <begin position="436"/>
        <end position="721"/>
    </location>
</feature>
<feature type="compositionally biased region" description="Low complexity" evidence="1">
    <location>
        <begin position="840"/>
        <end position="858"/>
    </location>
</feature>
<proteinExistence type="predicted"/>